<dbReference type="RefSeq" id="WP_013127173.1">
    <property type="nucleotide sequence ID" value="NC_014158.1"/>
</dbReference>
<dbReference type="EMBL" id="CP001966">
    <property type="protein sequence ID" value="ADG79154.1"/>
    <property type="molecule type" value="Genomic_DNA"/>
</dbReference>
<keyword evidence="2" id="KW-0732">Signal</keyword>
<proteinExistence type="predicted"/>
<protein>
    <submittedName>
        <fullName evidence="3">Uncharacterized protein</fullName>
    </submittedName>
</protein>
<feature type="region of interest" description="Disordered" evidence="1">
    <location>
        <begin position="24"/>
        <end position="85"/>
    </location>
</feature>
<dbReference type="HOGENOM" id="CLU_2144775_0_0_11"/>
<evidence type="ECO:0000256" key="1">
    <source>
        <dbReference type="SAM" id="MobiDB-lite"/>
    </source>
</evidence>
<evidence type="ECO:0000313" key="4">
    <source>
        <dbReference type="Proteomes" id="UP000001213"/>
    </source>
</evidence>
<dbReference type="Proteomes" id="UP000001213">
    <property type="component" value="Chromosome"/>
</dbReference>
<organism evidence="3 4">
    <name type="scientific">Tsukamurella paurometabola (strain ATCC 8368 / DSM 20162 / CCUG 35730 / CIP 100753 / JCM 10117 / KCTC 9821 / NBRC 16120 / NCIMB 702349 / NCTC 13040)</name>
    <name type="common">Corynebacterium paurometabolum</name>
    <dbReference type="NCBI Taxonomy" id="521096"/>
    <lineage>
        <taxon>Bacteria</taxon>
        <taxon>Bacillati</taxon>
        <taxon>Actinomycetota</taxon>
        <taxon>Actinomycetes</taxon>
        <taxon>Mycobacteriales</taxon>
        <taxon>Tsukamurellaceae</taxon>
        <taxon>Tsukamurella</taxon>
    </lineage>
</organism>
<dbReference type="AlphaFoldDB" id="D5URU9"/>
<reference evidence="3 4" key="2">
    <citation type="journal article" date="2011" name="Stand. Genomic Sci.">
        <title>Complete genome sequence of Tsukamurella paurometabola type strain (no. 33).</title>
        <authorList>
            <person name="Munk A.C."/>
            <person name="Lapidus A."/>
            <person name="Lucas S."/>
            <person name="Nolan M."/>
            <person name="Tice H."/>
            <person name="Cheng J.F."/>
            <person name="Del Rio T.G."/>
            <person name="Goodwin L."/>
            <person name="Pitluck S."/>
            <person name="Liolios K."/>
            <person name="Huntemann M."/>
            <person name="Ivanova N."/>
            <person name="Mavromatis K."/>
            <person name="Mikhailova N."/>
            <person name="Pati A."/>
            <person name="Chen A."/>
            <person name="Palaniappan K."/>
            <person name="Tapia R."/>
            <person name="Han C."/>
            <person name="Land M."/>
            <person name="Hauser L."/>
            <person name="Chang Y.J."/>
            <person name="Jeffries C.D."/>
            <person name="Brettin T."/>
            <person name="Yasawong M."/>
            <person name="Brambilla E.M."/>
            <person name="Rohde M."/>
            <person name="Sikorski J."/>
            <person name="Goker M."/>
            <person name="Detter J.C."/>
            <person name="Woyke T."/>
            <person name="Bristow J."/>
            <person name="Eisen J.A."/>
            <person name="Markowitz V."/>
            <person name="Hugenholtz P."/>
            <person name="Kyrpides N.C."/>
            <person name="Klenk H.P."/>
        </authorList>
    </citation>
    <scope>NUCLEOTIDE SEQUENCE [LARGE SCALE GENOMIC DNA]</scope>
    <source>
        <strain evidence="4">ATCC 8368 / DSM 20162 / CCUG 35730 / CIP 100753 / JCM 10117 / KCTC 9821 / NBRC 16120 / NCIMB 702349 / NCTC 13040</strain>
    </source>
</reference>
<feature type="compositionally biased region" description="Low complexity" evidence="1">
    <location>
        <begin position="61"/>
        <end position="71"/>
    </location>
</feature>
<dbReference type="KEGG" id="tpr:Tpau_2551"/>
<reference evidence="4" key="1">
    <citation type="submission" date="2010-03" db="EMBL/GenBank/DDBJ databases">
        <title>The complete chromosome of Tsukamurella paurometabola DSM 20162.</title>
        <authorList>
            <consortium name="US DOE Joint Genome Institute (JGI-PGF)"/>
            <person name="Lucas S."/>
            <person name="Copeland A."/>
            <person name="Lapidus A."/>
            <person name="Glavina del Rio T."/>
            <person name="Dalin E."/>
            <person name="Tice H."/>
            <person name="Bruce D."/>
            <person name="Goodwin L."/>
            <person name="Pitluck S."/>
            <person name="Kyrpides N."/>
            <person name="Mavromatis K."/>
            <person name="Ivanova N."/>
            <person name="Mikhailova N."/>
            <person name="Munk A.C."/>
            <person name="Brettin T."/>
            <person name="Detter J.C."/>
            <person name="Tapia R."/>
            <person name="Han C."/>
            <person name="Larimer F."/>
            <person name="Land M."/>
            <person name="Hauser L."/>
            <person name="Markowitz V."/>
            <person name="Cheng J.-F."/>
            <person name="Hugenholtz P."/>
            <person name="Woyke T."/>
            <person name="Wu D."/>
            <person name="Jando M."/>
            <person name="Brambilla E."/>
            <person name="Klenk H.-P."/>
            <person name="Eisen J.A."/>
        </authorList>
    </citation>
    <scope>NUCLEOTIDE SEQUENCE [LARGE SCALE GENOMIC DNA]</scope>
    <source>
        <strain evidence="4">ATCC 8368 / DSM 20162 / CCUG 35730 / CIP 100753 / JCM 10117 / KCTC 9821 / NBRC 16120 / NCIMB 702349 / NCTC 13040</strain>
    </source>
</reference>
<keyword evidence="4" id="KW-1185">Reference proteome</keyword>
<dbReference type="STRING" id="521096.Tpau_2551"/>
<dbReference type="eggNOG" id="ENOG50322S6">
    <property type="taxonomic scope" value="Bacteria"/>
</dbReference>
<feature type="chain" id="PRO_5003078025" evidence="2">
    <location>
        <begin position="32"/>
        <end position="112"/>
    </location>
</feature>
<feature type="compositionally biased region" description="Polar residues" evidence="1">
    <location>
        <begin position="33"/>
        <end position="44"/>
    </location>
</feature>
<name>D5URU9_TSUPD</name>
<gene>
    <name evidence="3" type="ordered locus">Tpau_2551</name>
</gene>
<feature type="signal peptide" evidence="2">
    <location>
        <begin position="1"/>
        <end position="31"/>
    </location>
</feature>
<sequence>MNRMQKMIGSTLLGVTVIGGAGSLGAGLASAAPNQPSSPTTNAHQPDRAAAKPNPKPAPNQAPQRAKPQANGQNPDWRPGPVFHQGAWRTPIWDANKKHWGFWLGPVWVPVG</sequence>
<evidence type="ECO:0000256" key="2">
    <source>
        <dbReference type="SAM" id="SignalP"/>
    </source>
</evidence>
<accession>D5URU9</accession>
<evidence type="ECO:0000313" key="3">
    <source>
        <dbReference type="EMBL" id="ADG79154.1"/>
    </source>
</evidence>